<evidence type="ECO:0000256" key="1">
    <source>
        <dbReference type="ARBA" id="ARBA00004123"/>
    </source>
</evidence>
<organism evidence="7">
    <name type="scientific">Melampsora larici-populina (strain 98AG31 / pathotype 3-4-7)</name>
    <name type="common">Poplar leaf rust fungus</name>
    <dbReference type="NCBI Taxonomy" id="747676"/>
    <lineage>
        <taxon>Eukaryota</taxon>
        <taxon>Fungi</taxon>
        <taxon>Dikarya</taxon>
        <taxon>Basidiomycota</taxon>
        <taxon>Pucciniomycotina</taxon>
        <taxon>Pucciniomycetes</taxon>
        <taxon>Pucciniales</taxon>
        <taxon>Melampsoraceae</taxon>
        <taxon>Melampsora</taxon>
    </lineage>
</organism>
<evidence type="ECO:0000256" key="5">
    <source>
        <dbReference type="SAM" id="MobiDB-lite"/>
    </source>
</evidence>
<dbReference type="EMBL" id="GL883109">
    <property type="protein sequence ID" value="EGG06137.1"/>
    <property type="molecule type" value="Genomic_DNA"/>
</dbReference>
<dbReference type="GO" id="GO:0005730">
    <property type="term" value="C:nucleolus"/>
    <property type="evidence" value="ECO:0007669"/>
    <property type="project" value="InterPro"/>
</dbReference>
<dbReference type="OrthoDB" id="337750at2759"/>
<dbReference type="GO" id="GO:0031573">
    <property type="term" value="P:mitotic intra-S DNA damage checkpoint signaling"/>
    <property type="evidence" value="ECO:0007669"/>
    <property type="project" value="TreeGrafter"/>
</dbReference>
<dbReference type="GO" id="GO:0035861">
    <property type="term" value="C:site of double-strand break"/>
    <property type="evidence" value="ECO:0007669"/>
    <property type="project" value="TreeGrafter"/>
</dbReference>
<keyword evidence="7" id="KW-1185">Reference proteome</keyword>
<protein>
    <recommendedName>
        <fullName evidence="4">Checkpoint protein</fullName>
    </recommendedName>
</protein>
<dbReference type="PANTHER" id="PTHR12900:SF0">
    <property type="entry name" value="CHECKPOINT PROTEIN"/>
    <property type="match status" value="1"/>
</dbReference>
<dbReference type="AlphaFoldDB" id="F4RMM4"/>
<dbReference type="GO" id="GO:0030896">
    <property type="term" value="C:checkpoint clamp complex"/>
    <property type="evidence" value="ECO:0007669"/>
    <property type="project" value="InterPro"/>
</dbReference>
<dbReference type="VEuPathDB" id="FungiDB:MELLADRAFT_87274"/>
<dbReference type="FunCoup" id="F4RMM4">
    <property type="interactions" value="325"/>
</dbReference>
<dbReference type="GO" id="GO:0006289">
    <property type="term" value="P:nucleotide-excision repair"/>
    <property type="evidence" value="ECO:0007669"/>
    <property type="project" value="TreeGrafter"/>
</dbReference>
<dbReference type="InterPro" id="IPR007150">
    <property type="entry name" value="HUS1/Mec3"/>
</dbReference>
<feature type="compositionally biased region" description="Polar residues" evidence="5">
    <location>
        <begin position="217"/>
        <end position="231"/>
    </location>
</feature>
<proteinExistence type="inferred from homology"/>
<dbReference type="InterPro" id="IPR016580">
    <property type="entry name" value="HUS1"/>
</dbReference>
<evidence type="ECO:0000256" key="4">
    <source>
        <dbReference type="PIRNR" id="PIRNR011312"/>
    </source>
</evidence>
<gene>
    <name evidence="6" type="ORF">MELLADRAFT_87274</name>
</gene>
<feature type="region of interest" description="Disordered" evidence="5">
    <location>
        <begin position="211"/>
        <end position="231"/>
    </location>
</feature>
<dbReference type="KEGG" id="mlr:MELLADRAFT_87274"/>
<dbReference type="GO" id="GO:0033314">
    <property type="term" value="P:mitotic DNA replication checkpoint signaling"/>
    <property type="evidence" value="ECO:0007669"/>
    <property type="project" value="TreeGrafter"/>
</dbReference>
<comment type="subcellular location">
    <subcellularLocation>
        <location evidence="1">Nucleus</location>
    </subcellularLocation>
</comment>
<reference evidence="7" key="1">
    <citation type="journal article" date="2011" name="Proc. Natl. Acad. Sci. U.S.A.">
        <title>Obligate biotrophy features unraveled by the genomic analysis of rust fungi.</title>
        <authorList>
            <person name="Duplessis S."/>
            <person name="Cuomo C.A."/>
            <person name="Lin Y.-C."/>
            <person name="Aerts A."/>
            <person name="Tisserant E."/>
            <person name="Veneault-Fourrey C."/>
            <person name="Joly D.L."/>
            <person name="Hacquard S."/>
            <person name="Amselem J."/>
            <person name="Cantarel B.L."/>
            <person name="Chiu R."/>
            <person name="Coutinho P.M."/>
            <person name="Feau N."/>
            <person name="Field M."/>
            <person name="Frey P."/>
            <person name="Gelhaye E."/>
            <person name="Goldberg J."/>
            <person name="Grabherr M.G."/>
            <person name="Kodira C.D."/>
            <person name="Kohler A."/>
            <person name="Kuees U."/>
            <person name="Lindquist E.A."/>
            <person name="Lucas S.M."/>
            <person name="Mago R."/>
            <person name="Mauceli E."/>
            <person name="Morin E."/>
            <person name="Murat C."/>
            <person name="Pangilinan J.L."/>
            <person name="Park R."/>
            <person name="Pearson M."/>
            <person name="Quesneville H."/>
            <person name="Rouhier N."/>
            <person name="Sakthikumar S."/>
            <person name="Salamov A.A."/>
            <person name="Schmutz J."/>
            <person name="Selles B."/>
            <person name="Shapiro H."/>
            <person name="Tanguay P."/>
            <person name="Tuskan G.A."/>
            <person name="Henrissat B."/>
            <person name="Van de Peer Y."/>
            <person name="Rouze P."/>
            <person name="Ellis J.G."/>
            <person name="Dodds P.N."/>
            <person name="Schein J.E."/>
            <person name="Zhong S."/>
            <person name="Hamelin R.C."/>
            <person name="Grigoriev I.V."/>
            <person name="Szabo L.J."/>
            <person name="Martin F."/>
        </authorList>
    </citation>
    <scope>NUCLEOTIDE SEQUENCE [LARGE SCALE GENOMIC DNA]</scope>
    <source>
        <strain evidence="7">98AG31 / pathotype 3-4-7</strain>
    </source>
</reference>
<dbReference type="GO" id="GO:0000724">
    <property type="term" value="P:double-strand break repair via homologous recombination"/>
    <property type="evidence" value="ECO:0007669"/>
    <property type="project" value="TreeGrafter"/>
</dbReference>
<sequence>MRFRAQVSNLSAFTKFVESVAKLSKRAVFKFTPTELKVISTGDLDDGVRFFGTVHAEEIELNQFGKGIRNTENQILLELTTQALNSVLKASSGSRSEIVIRLGKNGKTPVLSFVTSAISLNRTEYELEQHIAVRVVKPNDTEILREPQTPVPDIQITLPKLADVCKVAERLKSLAPCIQVSANRDGCLKLGIKSEHVDVETEWHGLILGPDRPEQRALSSPNPNTQFNQCA</sequence>
<name>F4RMM4_MELLP</name>
<dbReference type="STRING" id="747676.F4RMM4"/>
<dbReference type="PANTHER" id="PTHR12900">
    <property type="entry name" value="MITOTIC AND DNA DAMAGE CHECKPOINT PROTEIN HUS1"/>
    <property type="match status" value="1"/>
</dbReference>
<comment type="similarity">
    <text evidence="2 4">Belongs to the HUS1 family.</text>
</comment>
<keyword evidence="3" id="KW-0539">Nucleus</keyword>
<evidence type="ECO:0000313" key="6">
    <source>
        <dbReference type="EMBL" id="EGG06137.1"/>
    </source>
</evidence>
<evidence type="ECO:0000256" key="2">
    <source>
        <dbReference type="ARBA" id="ARBA00005563"/>
    </source>
</evidence>
<accession>F4RMM4</accession>
<dbReference type="HOGENOM" id="CLU_035754_2_0_1"/>
<dbReference type="eggNOG" id="KOG3999">
    <property type="taxonomic scope" value="Eukaryota"/>
</dbReference>
<dbReference type="Proteomes" id="UP000001072">
    <property type="component" value="Unassembled WGS sequence"/>
</dbReference>
<dbReference type="GO" id="GO:0044778">
    <property type="term" value="P:meiotic DNA integrity checkpoint signaling"/>
    <property type="evidence" value="ECO:0007669"/>
    <property type="project" value="TreeGrafter"/>
</dbReference>
<dbReference type="GeneID" id="18934452"/>
<evidence type="ECO:0000313" key="7">
    <source>
        <dbReference type="Proteomes" id="UP000001072"/>
    </source>
</evidence>
<dbReference type="Gene3D" id="3.70.10.10">
    <property type="match status" value="1"/>
</dbReference>
<evidence type="ECO:0000256" key="3">
    <source>
        <dbReference type="ARBA" id="ARBA00023242"/>
    </source>
</evidence>
<dbReference type="Pfam" id="PF04005">
    <property type="entry name" value="Hus1"/>
    <property type="match status" value="1"/>
</dbReference>
<dbReference type="PIRSF" id="PIRSF011312">
    <property type="entry name" value="Cell_cycle_HUS1"/>
    <property type="match status" value="1"/>
</dbReference>
<dbReference type="InParanoid" id="F4RMM4"/>
<dbReference type="GO" id="GO:0000723">
    <property type="term" value="P:telomere maintenance"/>
    <property type="evidence" value="ECO:0007669"/>
    <property type="project" value="TreeGrafter"/>
</dbReference>
<dbReference type="RefSeq" id="XP_007410375.1">
    <property type="nucleotide sequence ID" value="XM_007410313.1"/>
</dbReference>